<feature type="transmembrane region" description="Helical" evidence="6">
    <location>
        <begin position="408"/>
        <end position="430"/>
    </location>
</feature>
<evidence type="ECO:0000313" key="7">
    <source>
        <dbReference type="EMBL" id="TWU00985.1"/>
    </source>
</evidence>
<dbReference type="Proteomes" id="UP000320176">
    <property type="component" value="Unassembled WGS sequence"/>
</dbReference>
<keyword evidence="4 6" id="KW-0472">Membrane</keyword>
<evidence type="ECO:0000256" key="1">
    <source>
        <dbReference type="ARBA" id="ARBA00004141"/>
    </source>
</evidence>
<sequence length="497" mass="52775">MESQASEQAETSDSQHDVQGDTQNDARLHRIGLPSAAAIVAASMIGAGVYTTSGFTIASLQSPGWVMVAWAVAGVIAICGALCYGALAKAFTDSGGEYLFLSKTVHPIAGLMAGWVSLLAGFTGPIAYAAKTFESYLSEAPWVGRLGLNAIVQRPGMTASVIVLCAAVFHSIGLRRGARIQDLVVLIKFLMIGLFLVIAFTAIGSWQGLQEADAGVLETSAASAEVATTDETENDAKTSTLAFVVMFANSLMWIALSYSGFNAAVYVAGEVDRPERNVPRALLLGTLLVTLVYLLLNAVFVYAPTRESIAGQPNVATIAAAAVSEAFPEDSQLGGGRLTEWVRLLIMCGLFTSVSALVMTGPRVYAKMAADGYLPRWMNFQGNVPVVSIWFQAVLGILVIQFTRLKSLLDYLSFTLAVSAALTASVVFVLHRRPDSPVKVPWYPLPPIVFVGGTLLSATFTGIDKPQSAIVALATLLLGALMYPWYLDRRSTADTNG</sequence>
<dbReference type="InterPro" id="IPR002293">
    <property type="entry name" value="AA/rel_permease1"/>
</dbReference>
<feature type="transmembrane region" description="Helical" evidence="6">
    <location>
        <begin position="64"/>
        <end position="87"/>
    </location>
</feature>
<name>A0A5C6ALU2_9BACT</name>
<evidence type="ECO:0000256" key="2">
    <source>
        <dbReference type="ARBA" id="ARBA00022692"/>
    </source>
</evidence>
<dbReference type="PANTHER" id="PTHR11785">
    <property type="entry name" value="AMINO ACID TRANSPORTER"/>
    <property type="match status" value="1"/>
</dbReference>
<feature type="transmembrane region" description="Helical" evidence="6">
    <location>
        <begin position="150"/>
        <end position="171"/>
    </location>
</feature>
<accession>A0A5C6ALU2</accession>
<comment type="subcellular location">
    <subcellularLocation>
        <location evidence="1">Membrane</location>
        <topology evidence="1">Multi-pass membrane protein</topology>
    </subcellularLocation>
</comment>
<feature type="compositionally biased region" description="Polar residues" evidence="5">
    <location>
        <begin position="1"/>
        <end position="12"/>
    </location>
</feature>
<dbReference type="InterPro" id="IPR050598">
    <property type="entry name" value="AminoAcid_Transporter"/>
</dbReference>
<dbReference type="GO" id="GO:0016020">
    <property type="term" value="C:membrane"/>
    <property type="evidence" value="ECO:0007669"/>
    <property type="project" value="UniProtKB-SubCell"/>
</dbReference>
<feature type="region of interest" description="Disordered" evidence="5">
    <location>
        <begin position="1"/>
        <end position="21"/>
    </location>
</feature>
<feature type="transmembrane region" description="Helical" evidence="6">
    <location>
        <begin position="341"/>
        <end position="361"/>
    </location>
</feature>
<protein>
    <submittedName>
        <fullName evidence="7">Serine/threonine exchanger SteT</fullName>
    </submittedName>
</protein>
<dbReference type="Gene3D" id="1.20.1740.10">
    <property type="entry name" value="Amino acid/polyamine transporter I"/>
    <property type="match status" value="1"/>
</dbReference>
<evidence type="ECO:0000256" key="4">
    <source>
        <dbReference type="ARBA" id="ARBA00023136"/>
    </source>
</evidence>
<feature type="transmembrane region" description="Helical" evidence="6">
    <location>
        <begin position="281"/>
        <end position="303"/>
    </location>
</feature>
<keyword evidence="3 6" id="KW-1133">Transmembrane helix</keyword>
<evidence type="ECO:0000313" key="8">
    <source>
        <dbReference type="Proteomes" id="UP000320176"/>
    </source>
</evidence>
<feature type="transmembrane region" description="Helical" evidence="6">
    <location>
        <begin position="469"/>
        <end position="487"/>
    </location>
</feature>
<dbReference type="Pfam" id="PF13520">
    <property type="entry name" value="AA_permease_2"/>
    <property type="match status" value="1"/>
</dbReference>
<dbReference type="PIRSF" id="PIRSF006060">
    <property type="entry name" value="AA_transporter"/>
    <property type="match status" value="1"/>
</dbReference>
<evidence type="ECO:0000256" key="3">
    <source>
        <dbReference type="ARBA" id="ARBA00022989"/>
    </source>
</evidence>
<feature type="transmembrane region" description="Helical" evidence="6">
    <location>
        <begin position="382"/>
        <end position="402"/>
    </location>
</feature>
<dbReference type="EMBL" id="SJPN01000005">
    <property type="protein sequence ID" value="TWU00985.1"/>
    <property type="molecule type" value="Genomic_DNA"/>
</dbReference>
<feature type="transmembrane region" description="Helical" evidence="6">
    <location>
        <begin position="442"/>
        <end position="463"/>
    </location>
</feature>
<dbReference type="OrthoDB" id="9809628at2"/>
<proteinExistence type="predicted"/>
<keyword evidence="8" id="KW-1185">Reference proteome</keyword>
<dbReference type="GO" id="GO:0015179">
    <property type="term" value="F:L-amino acid transmembrane transporter activity"/>
    <property type="evidence" value="ECO:0007669"/>
    <property type="project" value="TreeGrafter"/>
</dbReference>
<feature type="transmembrane region" description="Helical" evidence="6">
    <location>
        <begin position="36"/>
        <end position="58"/>
    </location>
</feature>
<keyword evidence="2 6" id="KW-0812">Transmembrane</keyword>
<reference evidence="7 8" key="1">
    <citation type="submission" date="2019-02" db="EMBL/GenBank/DDBJ databases">
        <title>Deep-cultivation of Planctomycetes and their phenomic and genomic characterization uncovers novel biology.</title>
        <authorList>
            <person name="Wiegand S."/>
            <person name="Jogler M."/>
            <person name="Boedeker C."/>
            <person name="Pinto D."/>
            <person name="Vollmers J."/>
            <person name="Rivas-Marin E."/>
            <person name="Kohn T."/>
            <person name="Peeters S.H."/>
            <person name="Heuer A."/>
            <person name="Rast P."/>
            <person name="Oberbeckmann S."/>
            <person name="Bunk B."/>
            <person name="Jeske O."/>
            <person name="Meyerdierks A."/>
            <person name="Storesund J.E."/>
            <person name="Kallscheuer N."/>
            <person name="Luecker S."/>
            <person name="Lage O.M."/>
            <person name="Pohl T."/>
            <person name="Merkel B.J."/>
            <person name="Hornburger P."/>
            <person name="Mueller R.-W."/>
            <person name="Bruemmer F."/>
            <person name="Labrenz M."/>
            <person name="Spormann A.M."/>
            <person name="Op Den Camp H."/>
            <person name="Overmann J."/>
            <person name="Amann R."/>
            <person name="Jetten M.S.M."/>
            <person name="Mascher T."/>
            <person name="Medema M.H."/>
            <person name="Devos D.P."/>
            <person name="Kaster A.-K."/>
            <person name="Ovreas L."/>
            <person name="Rohde M."/>
            <person name="Galperin M.Y."/>
            <person name="Jogler C."/>
        </authorList>
    </citation>
    <scope>NUCLEOTIDE SEQUENCE [LARGE SCALE GENOMIC DNA]</scope>
    <source>
        <strain evidence="7 8">Pla52n</strain>
    </source>
</reference>
<dbReference type="PANTHER" id="PTHR11785:SF512">
    <property type="entry name" value="SOBREMESA, ISOFORM B"/>
    <property type="match status" value="1"/>
</dbReference>
<dbReference type="RefSeq" id="WP_146521509.1">
    <property type="nucleotide sequence ID" value="NZ_CP151726.1"/>
</dbReference>
<feature type="transmembrane region" description="Helical" evidence="6">
    <location>
        <begin position="183"/>
        <end position="203"/>
    </location>
</feature>
<organism evidence="7 8">
    <name type="scientific">Stieleria varia</name>
    <dbReference type="NCBI Taxonomy" id="2528005"/>
    <lineage>
        <taxon>Bacteria</taxon>
        <taxon>Pseudomonadati</taxon>
        <taxon>Planctomycetota</taxon>
        <taxon>Planctomycetia</taxon>
        <taxon>Pirellulales</taxon>
        <taxon>Pirellulaceae</taxon>
        <taxon>Stieleria</taxon>
    </lineage>
</organism>
<comment type="caution">
    <text evidence="7">The sequence shown here is derived from an EMBL/GenBank/DDBJ whole genome shotgun (WGS) entry which is preliminary data.</text>
</comment>
<feature type="transmembrane region" description="Helical" evidence="6">
    <location>
        <begin position="241"/>
        <end position="269"/>
    </location>
</feature>
<evidence type="ECO:0000256" key="6">
    <source>
        <dbReference type="SAM" id="Phobius"/>
    </source>
</evidence>
<feature type="transmembrane region" description="Helical" evidence="6">
    <location>
        <begin position="108"/>
        <end position="130"/>
    </location>
</feature>
<evidence type="ECO:0000256" key="5">
    <source>
        <dbReference type="SAM" id="MobiDB-lite"/>
    </source>
</evidence>
<gene>
    <name evidence="7" type="primary">steT</name>
    <name evidence="7" type="ORF">Pla52n_43560</name>
</gene>
<dbReference type="AlphaFoldDB" id="A0A5C6ALU2"/>